<evidence type="ECO:0000313" key="3">
    <source>
        <dbReference type="Proteomes" id="UP000292702"/>
    </source>
</evidence>
<sequence>MSSAQPTTSSAQSCEAALQAFASWRPSRQPQHHHHDGPHRDTSHEEAALLNAAGQYWSSRQELLRRKNYVLRPKFLSERKVMWKKSSLDAFSVRFLDFRNYSTDIKRMVDAYCPITQRLVCIRRTRTGSDELQTLLRLSKFKVSWSPCPPVLDMFEDDQDCSVTFVVMPYCRIRRTRLSPNGLWPGYR</sequence>
<evidence type="ECO:0000256" key="1">
    <source>
        <dbReference type="SAM" id="MobiDB-lite"/>
    </source>
</evidence>
<organism evidence="2 3">
    <name type="scientific">Steccherinum ochraceum</name>
    <dbReference type="NCBI Taxonomy" id="92696"/>
    <lineage>
        <taxon>Eukaryota</taxon>
        <taxon>Fungi</taxon>
        <taxon>Dikarya</taxon>
        <taxon>Basidiomycota</taxon>
        <taxon>Agaricomycotina</taxon>
        <taxon>Agaricomycetes</taxon>
        <taxon>Polyporales</taxon>
        <taxon>Steccherinaceae</taxon>
        <taxon>Steccherinum</taxon>
    </lineage>
</organism>
<protein>
    <submittedName>
        <fullName evidence="2">Uncharacterized protein</fullName>
    </submittedName>
</protein>
<evidence type="ECO:0000313" key="2">
    <source>
        <dbReference type="EMBL" id="TCD63599.1"/>
    </source>
</evidence>
<gene>
    <name evidence="2" type="ORF">EIP91_005207</name>
</gene>
<dbReference type="Proteomes" id="UP000292702">
    <property type="component" value="Unassembled WGS sequence"/>
</dbReference>
<dbReference type="EMBL" id="RWJN01000287">
    <property type="protein sequence ID" value="TCD63599.1"/>
    <property type="molecule type" value="Genomic_DNA"/>
</dbReference>
<proteinExistence type="predicted"/>
<accession>A0A4R0RFW1</accession>
<feature type="region of interest" description="Disordered" evidence="1">
    <location>
        <begin position="25"/>
        <end position="44"/>
    </location>
</feature>
<reference evidence="2 3" key="1">
    <citation type="submission" date="2018-11" db="EMBL/GenBank/DDBJ databases">
        <title>Genome assembly of Steccherinum ochraceum LE-BIN_3174, the white-rot fungus of the Steccherinaceae family (The Residual Polyporoid clade, Polyporales, Basidiomycota).</title>
        <authorList>
            <person name="Fedorova T.V."/>
            <person name="Glazunova O.A."/>
            <person name="Landesman E.O."/>
            <person name="Moiseenko K.V."/>
            <person name="Psurtseva N.V."/>
            <person name="Savinova O.S."/>
            <person name="Shakhova N.V."/>
            <person name="Tyazhelova T.V."/>
            <person name="Vasina D.V."/>
        </authorList>
    </citation>
    <scope>NUCLEOTIDE SEQUENCE [LARGE SCALE GENOMIC DNA]</scope>
    <source>
        <strain evidence="2 3">LE-BIN_3174</strain>
    </source>
</reference>
<keyword evidence="3" id="KW-1185">Reference proteome</keyword>
<comment type="caution">
    <text evidence="2">The sequence shown here is derived from an EMBL/GenBank/DDBJ whole genome shotgun (WGS) entry which is preliminary data.</text>
</comment>
<name>A0A4R0RFW1_9APHY</name>
<dbReference type="AlphaFoldDB" id="A0A4R0RFW1"/>